<dbReference type="SMART" id="SM00857">
    <property type="entry name" value="Resolvase"/>
    <property type="match status" value="1"/>
</dbReference>
<dbReference type="GO" id="GO:0000150">
    <property type="term" value="F:DNA strand exchange activity"/>
    <property type="evidence" value="ECO:0007669"/>
    <property type="project" value="InterPro"/>
</dbReference>
<feature type="transmembrane region" description="Helical" evidence="2">
    <location>
        <begin position="573"/>
        <end position="593"/>
    </location>
</feature>
<dbReference type="InterPro" id="IPR050639">
    <property type="entry name" value="SSR_resolvase"/>
</dbReference>
<dbReference type="PANTHER" id="PTHR30461:SF23">
    <property type="entry name" value="DNA RECOMBINASE-RELATED"/>
    <property type="match status" value="1"/>
</dbReference>
<dbReference type="PANTHER" id="PTHR30461">
    <property type="entry name" value="DNA-INVERTASE FROM LAMBDOID PROPHAGE"/>
    <property type="match status" value="1"/>
</dbReference>
<dbReference type="Pfam" id="PF00239">
    <property type="entry name" value="Resolvase"/>
    <property type="match status" value="1"/>
</dbReference>
<evidence type="ECO:0000256" key="1">
    <source>
        <dbReference type="SAM" id="Coils"/>
    </source>
</evidence>
<accession>A0A0G0WND5</accession>
<name>A0A0G0WND5_9BACT</name>
<dbReference type="InterPro" id="IPR006119">
    <property type="entry name" value="Resolv_N"/>
</dbReference>
<feature type="domain" description="Resolvase/invertase-type recombinase catalytic" evidence="3">
    <location>
        <begin position="27"/>
        <end position="178"/>
    </location>
</feature>
<dbReference type="CDD" id="cd00338">
    <property type="entry name" value="Ser_Recombinase"/>
    <property type="match status" value="1"/>
</dbReference>
<keyword evidence="2" id="KW-0812">Transmembrane</keyword>
<dbReference type="GO" id="GO:0003677">
    <property type="term" value="F:DNA binding"/>
    <property type="evidence" value="ECO:0007669"/>
    <property type="project" value="InterPro"/>
</dbReference>
<dbReference type="Proteomes" id="UP000034753">
    <property type="component" value="Unassembled WGS sequence"/>
</dbReference>
<sequence>MATTQDLLSAIRNLQGENEERDTSKYRYVIYARKSTEGEERQARSLGDQVAVCNEIADSRKLKLLDKPMSPIEEKQSAKEPDIRPKFRKMLDDIKQGKYEGIIAWHPDRLARNMKDAGEIIDLLDKQIIKDLQFVSFTFENDTAGKMLLGMSFVLSKQYSDKLRDDVKRGIRRSIEDGKYLSKAKHGYYRDRNMMLRPDGDNFTLLKNAWQMRLQGKTQEVIAKYLVDAGYKRSEGVGNITYKTFNMTNKVLSDVFKDTFYTGVLDYGTTGAVDLTEVYDFVPMVEVDDFLKINKFSDIKKAFQIKQRGIKDAVKADFLRGIIYCGHCNEPMSAGITVKYSTNRKINYFNFRCDTIGCKITKPSGKKVNQNVRGNVILDYVYQFLEEHKFTDKRAYNHYVQEMKGIQEKERKELESRRKSLQQTAKELEDRITVIKDYIPQEEDNEIKDEYRDDFKAKKAKLKDILEEIEKVKEAKVKGSKVVLTYQKFVELFNDLPVILRKTKTMEGKDQIIRKIFSNFVLKDKKVASYQLNQPFKDFIEKGFFVSSRGGENRTPDAAPPARRVTTILHPGLLYFIIFLIFLSLPFSIYLCIHTPKHDIEMIY</sequence>
<keyword evidence="2" id="KW-0472">Membrane</keyword>
<evidence type="ECO:0000313" key="4">
    <source>
        <dbReference type="EMBL" id="KKS14305.1"/>
    </source>
</evidence>
<dbReference type="AlphaFoldDB" id="A0A0G0WND5"/>
<dbReference type="SUPFAM" id="SSF53041">
    <property type="entry name" value="Resolvase-like"/>
    <property type="match status" value="1"/>
</dbReference>
<dbReference type="PROSITE" id="PS51736">
    <property type="entry name" value="RECOMBINASES_3"/>
    <property type="match status" value="1"/>
</dbReference>
<dbReference type="InterPro" id="IPR038109">
    <property type="entry name" value="DNA_bind_recomb_sf"/>
</dbReference>
<protein>
    <submittedName>
        <fullName evidence="4">Recombinase</fullName>
    </submittedName>
</protein>
<organism evidence="4 5">
    <name type="scientific">Candidatus Daviesbacteria bacterium GW2011_GWB1_41_5</name>
    <dbReference type="NCBI Taxonomy" id="1618429"/>
    <lineage>
        <taxon>Bacteria</taxon>
        <taxon>Candidatus Daviesiibacteriota</taxon>
    </lineage>
</organism>
<evidence type="ECO:0000313" key="5">
    <source>
        <dbReference type="Proteomes" id="UP000034753"/>
    </source>
</evidence>
<keyword evidence="2" id="KW-1133">Transmembrane helix</keyword>
<reference evidence="4 5" key="1">
    <citation type="journal article" date="2015" name="Nature">
        <title>rRNA introns, odd ribosomes, and small enigmatic genomes across a large radiation of phyla.</title>
        <authorList>
            <person name="Brown C.T."/>
            <person name="Hug L.A."/>
            <person name="Thomas B.C."/>
            <person name="Sharon I."/>
            <person name="Castelle C.J."/>
            <person name="Singh A."/>
            <person name="Wilkins M.J."/>
            <person name="Williams K.H."/>
            <person name="Banfield J.F."/>
        </authorList>
    </citation>
    <scope>NUCLEOTIDE SEQUENCE [LARGE SCALE GENOMIC DNA]</scope>
</reference>
<dbReference type="InterPro" id="IPR036162">
    <property type="entry name" value="Resolvase-like_N_sf"/>
</dbReference>
<gene>
    <name evidence="4" type="ORF">UU67_C0003G0027</name>
</gene>
<dbReference type="EMBL" id="LCBN01000003">
    <property type="protein sequence ID" value="KKS14305.1"/>
    <property type="molecule type" value="Genomic_DNA"/>
</dbReference>
<evidence type="ECO:0000256" key="2">
    <source>
        <dbReference type="SAM" id="Phobius"/>
    </source>
</evidence>
<dbReference type="Gene3D" id="3.40.50.1390">
    <property type="entry name" value="Resolvase, N-terminal catalytic domain"/>
    <property type="match status" value="1"/>
</dbReference>
<dbReference type="Gene3D" id="3.90.1750.20">
    <property type="entry name" value="Putative Large Serine Recombinase, Chain B, Domain 2"/>
    <property type="match status" value="1"/>
</dbReference>
<keyword evidence="1" id="KW-0175">Coiled coil</keyword>
<comment type="caution">
    <text evidence="4">The sequence shown here is derived from an EMBL/GenBank/DDBJ whole genome shotgun (WGS) entry which is preliminary data.</text>
</comment>
<evidence type="ECO:0000259" key="3">
    <source>
        <dbReference type="PROSITE" id="PS51736"/>
    </source>
</evidence>
<proteinExistence type="predicted"/>
<feature type="coiled-coil region" evidence="1">
    <location>
        <begin position="404"/>
        <end position="475"/>
    </location>
</feature>